<reference evidence="1" key="1">
    <citation type="submission" date="2021-09" db="EMBL/GenBank/DDBJ databases">
        <authorList>
            <person name="Martin H S."/>
        </authorList>
    </citation>
    <scope>NUCLEOTIDE SEQUENCE</scope>
</reference>
<accession>A0A8J2QQM9</accession>
<evidence type="ECO:0000313" key="2">
    <source>
        <dbReference type="Proteomes" id="UP000789524"/>
    </source>
</evidence>
<dbReference type="Proteomes" id="UP000789524">
    <property type="component" value="Unassembled WGS sequence"/>
</dbReference>
<proteinExistence type="predicted"/>
<sequence>MQFRSWTGRPMMKRKAGTDVGGTLARIPYPARFRGAITEAIGSGCTSPETTPAMLNKFKTDRHRTPLPLVVIRPSLKFFLCQ</sequence>
<organism evidence="1 2">
    <name type="scientific">Danaus chrysippus</name>
    <name type="common">African queen</name>
    <dbReference type="NCBI Taxonomy" id="151541"/>
    <lineage>
        <taxon>Eukaryota</taxon>
        <taxon>Metazoa</taxon>
        <taxon>Ecdysozoa</taxon>
        <taxon>Arthropoda</taxon>
        <taxon>Hexapoda</taxon>
        <taxon>Insecta</taxon>
        <taxon>Pterygota</taxon>
        <taxon>Neoptera</taxon>
        <taxon>Endopterygota</taxon>
        <taxon>Lepidoptera</taxon>
        <taxon>Glossata</taxon>
        <taxon>Ditrysia</taxon>
        <taxon>Papilionoidea</taxon>
        <taxon>Nymphalidae</taxon>
        <taxon>Danainae</taxon>
        <taxon>Danaini</taxon>
        <taxon>Danaina</taxon>
        <taxon>Danaus</taxon>
        <taxon>Anosia</taxon>
    </lineage>
</organism>
<dbReference type="EMBL" id="CAKASE010000057">
    <property type="protein sequence ID" value="CAG9566793.1"/>
    <property type="molecule type" value="Genomic_DNA"/>
</dbReference>
<name>A0A8J2QQM9_9NEOP</name>
<evidence type="ECO:0000313" key="1">
    <source>
        <dbReference type="EMBL" id="CAG9566793.1"/>
    </source>
</evidence>
<keyword evidence="2" id="KW-1185">Reference proteome</keyword>
<comment type="caution">
    <text evidence="1">The sequence shown here is derived from an EMBL/GenBank/DDBJ whole genome shotgun (WGS) entry which is preliminary data.</text>
</comment>
<protein>
    <submittedName>
        <fullName evidence="1">(African queen) hypothetical protein</fullName>
    </submittedName>
</protein>
<gene>
    <name evidence="1" type="ORF">DCHRY22_LOCUS7381</name>
</gene>
<dbReference type="AlphaFoldDB" id="A0A8J2QQM9"/>